<dbReference type="GO" id="GO:0004803">
    <property type="term" value="F:transposase activity"/>
    <property type="evidence" value="ECO:0007669"/>
    <property type="project" value="InterPro"/>
</dbReference>
<gene>
    <name evidence="6" type="ORF">EGC77_01160</name>
    <name evidence="5" type="ORF">EGC77_21560</name>
    <name evidence="3" type="ORF">EGC80_01765</name>
    <name evidence="4" type="ORF">EGC80_17530</name>
</gene>
<reference evidence="6" key="3">
    <citation type="submission" date="2018-11" db="EMBL/GenBank/DDBJ databases">
        <authorList>
            <person name="Hwang Y.J."/>
            <person name="Hwang C.Y."/>
        </authorList>
    </citation>
    <scope>NUCLEOTIDE SEQUENCE</scope>
    <source>
        <strain evidence="6">R106</strain>
    </source>
</reference>
<feature type="domain" description="H repeat-associated protein N-terminal" evidence="2">
    <location>
        <begin position="8"/>
        <end position="94"/>
    </location>
</feature>
<dbReference type="KEGG" id="spsr:EGC80_17530"/>
<dbReference type="GO" id="GO:0003677">
    <property type="term" value="F:DNA binding"/>
    <property type="evidence" value="ECO:0007669"/>
    <property type="project" value="InterPro"/>
</dbReference>
<keyword evidence="7" id="KW-1185">Reference proteome</keyword>
<dbReference type="Pfam" id="PF13808">
    <property type="entry name" value="DDE_Tnp_1_assoc"/>
    <property type="match status" value="1"/>
</dbReference>
<dbReference type="EMBL" id="CP034073">
    <property type="protein sequence ID" value="AZG33774.1"/>
    <property type="molecule type" value="Genomic_DNA"/>
</dbReference>
<evidence type="ECO:0000313" key="6">
    <source>
        <dbReference type="EMBL" id="RPA34326.1"/>
    </source>
</evidence>
<protein>
    <submittedName>
        <fullName evidence="6">ISAs1 family transposase</fullName>
    </submittedName>
</protein>
<dbReference type="KEGG" id="spsr:EGC80_01765"/>
<dbReference type="OrthoDB" id="6648013at2"/>
<dbReference type="EMBL" id="RKKB01000001">
    <property type="protein sequence ID" value="RPA34326.1"/>
    <property type="molecule type" value="Genomic_DNA"/>
</dbReference>
<dbReference type="InterPro" id="IPR051698">
    <property type="entry name" value="Transposase_11-like"/>
</dbReference>
<evidence type="ECO:0000313" key="4">
    <source>
        <dbReference type="EMBL" id="AZG36479.1"/>
    </source>
</evidence>
<evidence type="ECO:0000259" key="2">
    <source>
        <dbReference type="Pfam" id="PF13808"/>
    </source>
</evidence>
<accession>A0A3N4EBT7</accession>
<dbReference type="InterPro" id="IPR047647">
    <property type="entry name" value="ISAs1_transpos"/>
</dbReference>
<evidence type="ECO:0000313" key="3">
    <source>
        <dbReference type="EMBL" id="AZG33774.1"/>
    </source>
</evidence>
<sequence length="374" mass="41695">MYIESFKQHFSAIDDHRQSAKVTYPLFDILFGSLCAVIASSNGWFEIREYILGHHSWFKKQKMFIDGIPADDTIARIVSMIDPDSFNACFLAWMKSVHQLTNGEVIAIDGKTLRGSYNRDDRSSTIHMISAYASANKLVLGQLKAEQKSNEITAIPTLLKMLDLRGALVTIDAMGCQTAIATTIVDKGGDYLLAVKNNQGNLAKAVNKAFSSHRSAGLSDDHVNIETGHGRIENRTCYVLSSAALDGDFTHWEALKSIVMVESFRAVKGKAASLEYRYYISSKVLSAEQALSATREHWGIESMHWVLDVSMNEDSCQIYKNNGAENLAYLRHMSLNMLQKEPTKLSIVGKRKRCLMNPEFLEKVLIAGLCVPTK</sequence>
<dbReference type="AlphaFoldDB" id="A0A3N4EBT7"/>
<dbReference type="RefSeq" id="WP_124011585.1">
    <property type="nucleotide sequence ID" value="NZ_CP034073.1"/>
</dbReference>
<feature type="domain" description="Transposase IS4-like" evidence="1">
    <location>
        <begin position="104"/>
        <end position="337"/>
    </location>
</feature>
<dbReference type="NCBIfam" id="NF033564">
    <property type="entry name" value="transpos_ISAs1"/>
    <property type="match status" value="1"/>
</dbReference>
<evidence type="ECO:0000313" key="7">
    <source>
        <dbReference type="Proteomes" id="UP000273778"/>
    </source>
</evidence>
<name>A0A3N4EBT7_9GAMM</name>
<dbReference type="Proteomes" id="UP000273778">
    <property type="component" value="Chromosome"/>
</dbReference>
<evidence type="ECO:0000313" key="8">
    <source>
        <dbReference type="Proteomes" id="UP000278855"/>
    </source>
</evidence>
<dbReference type="PANTHER" id="PTHR30298">
    <property type="entry name" value="H REPEAT-ASSOCIATED PREDICTED TRANSPOSASE"/>
    <property type="match status" value="1"/>
</dbReference>
<dbReference type="InterPro" id="IPR002559">
    <property type="entry name" value="Transposase_11"/>
</dbReference>
<dbReference type="EMBL" id="RKKB01000034">
    <property type="protein sequence ID" value="RPA22575.1"/>
    <property type="molecule type" value="Genomic_DNA"/>
</dbReference>
<reference evidence="8" key="2">
    <citation type="submission" date="2018-11" db="EMBL/GenBank/DDBJ databases">
        <title>Shewanella sp. R106.</title>
        <authorList>
            <person name="Hwang Y.J."/>
            <person name="Hwang C.Y."/>
        </authorList>
    </citation>
    <scope>NUCLEOTIDE SEQUENCE [LARGE SCALE GENOMIC DNA]</scope>
    <source>
        <strain evidence="8">R106</strain>
    </source>
</reference>
<evidence type="ECO:0000259" key="1">
    <source>
        <dbReference type="Pfam" id="PF01609"/>
    </source>
</evidence>
<reference evidence="3 7" key="1">
    <citation type="submission" date="2018-11" db="EMBL/GenBank/DDBJ databases">
        <title>Shewanella sp. M2.</title>
        <authorList>
            <person name="Hwang Y.J."/>
            <person name="Hwang C.Y."/>
        </authorList>
    </citation>
    <scope>NUCLEOTIDE SEQUENCE [LARGE SCALE GENOMIC DNA]</scope>
    <source>
        <strain evidence="3 7">M2</strain>
    </source>
</reference>
<dbReference type="GO" id="GO:0006313">
    <property type="term" value="P:DNA transposition"/>
    <property type="evidence" value="ECO:0007669"/>
    <property type="project" value="InterPro"/>
</dbReference>
<evidence type="ECO:0000313" key="5">
    <source>
        <dbReference type="EMBL" id="RPA22575.1"/>
    </source>
</evidence>
<dbReference type="PANTHER" id="PTHR30298:SF0">
    <property type="entry name" value="PROTEIN YBFL-RELATED"/>
    <property type="match status" value="1"/>
</dbReference>
<dbReference type="Pfam" id="PF01609">
    <property type="entry name" value="DDE_Tnp_1"/>
    <property type="match status" value="1"/>
</dbReference>
<proteinExistence type="predicted"/>
<dbReference type="Proteomes" id="UP000278855">
    <property type="component" value="Unassembled WGS sequence"/>
</dbReference>
<organism evidence="6 8">
    <name type="scientific">Shewanella psychromarinicola</name>
    <dbReference type="NCBI Taxonomy" id="2487742"/>
    <lineage>
        <taxon>Bacteria</taxon>
        <taxon>Pseudomonadati</taxon>
        <taxon>Pseudomonadota</taxon>
        <taxon>Gammaproteobacteria</taxon>
        <taxon>Alteromonadales</taxon>
        <taxon>Shewanellaceae</taxon>
        <taxon>Shewanella</taxon>
    </lineage>
</organism>
<dbReference type="InterPro" id="IPR032806">
    <property type="entry name" value="YbfD_N"/>
</dbReference>
<dbReference type="EMBL" id="CP034073">
    <property type="protein sequence ID" value="AZG36479.1"/>
    <property type="molecule type" value="Genomic_DNA"/>
</dbReference>